<evidence type="ECO:0000256" key="1">
    <source>
        <dbReference type="SAM" id="MobiDB-lite"/>
    </source>
</evidence>
<dbReference type="AlphaFoldDB" id="A0A4Z2ELL9"/>
<keyword evidence="3" id="KW-1185">Reference proteome</keyword>
<dbReference type="Proteomes" id="UP000314294">
    <property type="component" value="Unassembled WGS sequence"/>
</dbReference>
<gene>
    <name evidence="2" type="ORF">EYF80_059992</name>
</gene>
<evidence type="ECO:0000313" key="3">
    <source>
        <dbReference type="Proteomes" id="UP000314294"/>
    </source>
</evidence>
<sequence length="122" mass="12899">MKGDTERMKRRLNGVIRPTGHIVASVPNEQLPQRAAGTTAARHVFGPPATSLATSSMVSSRQPLAEFNKLTSETAFHLIFPACLSPSLRRALDSTPPPGPNPLIGMPRGAPRGPAVDEGPRG</sequence>
<organism evidence="2 3">
    <name type="scientific">Liparis tanakae</name>
    <name type="common">Tanaka's snailfish</name>
    <dbReference type="NCBI Taxonomy" id="230148"/>
    <lineage>
        <taxon>Eukaryota</taxon>
        <taxon>Metazoa</taxon>
        <taxon>Chordata</taxon>
        <taxon>Craniata</taxon>
        <taxon>Vertebrata</taxon>
        <taxon>Euteleostomi</taxon>
        <taxon>Actinopterygii</taxon>
        <taxon>Neopterygii</taxon>
        <taxon>Teleostei</taxon>
        <taxon>Neoteleostei</taxon>
        <taxon>Acanthomorphata</taxon>
        <taxon>Eupercaria</taxon>
        <taxon>Perciformes</taxon>
        <taxon>Cottioidei</taxon>
        <taxon>Cottales</taxon>
        <taxon>Liparidae</taxon>
        <taxon>Liparis</taxon>
    </lineage>
</organism>
<accession>A0A4Z2ELL9</accession>
<dbReference type="EMBL" id="SRLO01005127">
    <property type="protein sequence ID" value="TNN29857.1"/>
    <property type="molecule type" value="Genomic_DNA"/>
</dbReference>
<proteinExistence type="predicted"/>
<name>A0A4Z2ELL9_9TELE</name>
<evidence type="ECO:0000313" key="2">
    <source>
        <dbReference type="EMBL" id="TNN29857.1"/>
    </source>
</evidence>
<reference evidence="2 3" key="1">
    <citation type="submission" date="2019-03" db="EMBL/GenBank/DDBJ databases">
        <title>First draft genome of Liparis tanakae, snailfish: a comprehensive survey of snailfish specific genes.</title>
        <authorList>
            <person name="Kim W."/>
            <person name="Song I."/>
            <person name="Jeong J.-H."/>
            <person name="Kim D."/>
            <person name="Kim S."/>
            <person name="Ryu S."/>
            <person name="Song J.Y."/>
            <person name="Lee S.K."/>
        </authorList>
    </citation>
    <scope>NUCLEOTIDE SEQUENCE [LARGE SCALE GENOMIC DNA]</scope>
    <source>
        <tissue evidence="2">Muscle</tissue>
    </source>
</reference>
<comment type="caution">
    <text evidence="2">The sequence shown here is derived from an EMBL/GenBank/DDBJ whole genome shotgun (WGS) entry which is preliminary data.</text>
</comment>
<feature type="region of interest" description="Disordered" evidence="1">
    <location>
        <begin position="90"/>
        <end position="122"/>
    </location>
</feature>
<protein>
    <submittedName>
        <fullName evidence="2">Uncharacterized protein</fullName>
    </submittedName>
</protein>